<keyword evidence="1" id="KW-0175">Coiled coil</keyword>
<organism evidence="4 5">
    <name type="scientific">Sulfobacillus harzensis</name>
    <dbReference type="NCBI Taxonomy" id="2729629"/>
    <lineage>
        <taxon>Bacteria</taxon>
        <taxon>Bacillati</taxon>
        <taxon>Bacillota</taxon>
        <taxon>Clostridia</taxon>
        <taxon>Eubacteriales</taxon>
        <taxon>Clostridiales Family XVII. Incertae Sedis</taxon>
        <taxon>Sulfobacillus</taxon>
    </lineage>
</organism>
<reference evidence="4 5" key="1">
    <citation type="submission" date="2020-04" db="EMBL/GenBank/DDBJ databases">
        <authorList>
            <person name="Zhang R."/>
            <person name="Schippers A."/>
        </authorList>
    </citation>
    <scope>NUCLEOTIDE SEQUENCE [LARGE SCALE GENOMIC DNA]</scope>
    <source>
        <strain evidence="4 5">DSM 109850</strain>
    </source>
</reference>
<evidence type="ECO:0000313" key="4">
    <source>
        <dbReference type="EMBL" id="NMP22648.1"/>
    </source>
</evidence>
<dbReference type="PANTHER" id="PTHR30008">
    <property type="entry name" value="EXODEOXYRIBONUCLEASE 7 LARGE SUBUNIT"/>
    <property type="match status" value="1"/>
</dbReference>
<accession>A0A7Y0L3Z1</accession>
<feature type="coiled-coil region" evidence="1">
    <location>
        <begin position="276"/>
        <end position="303"/>
    </location>
</feature>
<feature type="transmembrane region" description="Helical" evidence="2">
    <location>
        <begin position="309"/>
        <end position="329"/>
    </location>
</feature>
<name>A0A7Y0L3Z1_9FIRM</name>
<comment type="caution">
    <text evidence="4">The sequence shown here is derived from an EMBL/GenBank/DDBJ whole genome shotgun (WGS) entry which is preliminary data.</text>
</comment>
<sequence length="332" mass="36807">MASSTDVASESLTLQQVVTVINQSVVVALNIKLIERTRRIRAELKDLSRDYGQWTYGTLRDGDFTCGVRLPSALAQRLTPGQVGWWTGTFEAVARREDARGRMSQYDAWRFVASDFEAEGVSEHRTRLHQAEQELTQEGILPHVARAWRDDPLPWRIGLIGQPDTKGWEDVEAKLAGATQIDLHRIPVKISQVNSIVEGIHRANQESLHALLLVRGGGDLETFDQPAIVRALATSQVYTIAGIGHATDNVLVNAAVDRAATTPTDAALYVLGQLEARQKRETTEDLRQQNRMLQQQLAELTTRRQRNPWMIITLVVAIAAVVAVVVLVGSGR</sequence>
<evidence type="ECO:0000259" key="3">
    <source>
        <dbReference type="Pfam" id="PF02601"/>
    </source>
</evidence>
<feature type="domain" description="Exonuclease VII large subunit C-terminal" evidence="3">
    <location>
        <begin position="152"/>
        <end position="305"/>
    </location>
</feature>
<gene>
    <name evidence="4" type="ORF">HIJ39_09820</name>
</gene>
<dbReference type="GO" id="GO:0008855">
    <property type="term" value="F:exodeoxyribonuclease VII activity"/>
    <property type="evidence" value="ECO:0007669"/>
    <property type="project" value="InterPro"/>
</dbReference>
<evidence type="ECO:0000256" key="2">
    <source>
        <dbReference type="SAM" id="Phobius"/>
    </source>
</evidence>
<dbReference type="InterPro" id="IPR003753">
    <property type="entry name" value="Exonuc_VII_L"/>
</dbReference>
<evidence type="ECO:0000256" key="1">
    <source>
        <dbReference type="SAM" id="Coils"/>
    </source>
</evidence>
<keyword evidence="5" id="KW-1185">Reference proteome</keyword>
<protein>
    <recommendedName>
        <fullName evidence="3">Exonuclease VII large subunit C-terminal domain-containing protein</fullName>
    </recommendedName>
</protein>
<dbReference type="PANTHER" id="PTHR30008:SF0">
    <property type="entry name" value="EXODEOXYRIBONUCLEASE 7 LARGE SUBUNIT"/>
    <property type="match status" value="1"/>
</dbReference>
<dbReference type="EMBL" id="JABBVZ010000027">
    <property type="protein sequence ID" value="NMP22648.1"/>
    <property type="molecule type" value="Genomic_DNA"/>
</dbReference>
<dbReference type="Pfam" id="PF02601">
    <property type="entry name" value="Exonuc_VII_L"/>
    <property type="match status" value="1"/>
</dbReference>
<keyword evidence="2" id="KW-0472">Membrane</keyword>
<dbReference type="InterPro" id="IPR020579">
    <property type="entry name" value="Exonuc_VII_lsu_C"/>
</dbReference>
<proteinExistence type="predicted"/>
<dbReference type="GO" id="GO:0009318">
    <property type="term" value="C:exodeoxyribonuclease VII complex"/>
    <property type="evidence" value="ECO:0007669"/>
    <property type="project" value="InterPro"/>
</dbReference>
<dbReference type="AlphaFoldDB" id="A0A7Y0L3Z1"/>
<keyword evidence="2" id="KW-1133">Transmembrane helix</keyword>
<dbReference type="GO" id="GO:0006308">
    <property type="term" value="P:DNA catabolic process"/>
    <property type="evidence" value="ECO:0007669"/>
    <property type="project" value="InterPro"/>
</dbReference>
<evidence type="ECO:0000313" key="5">
    <source>
        <dbReference type="Proteomes" id="UP000533476"/>
    </source>
</evidence>
<dbReference type="RefSeq" id="WP_169099152.1">
    <property type="nucleotide sequence ID" value="NZ_JABBVZ010000027.1"/>
</dbReference>
<dbReference type="Proteomes" id="UP000533476">
    <property type="component" value="Unassembled WGS sequence"/>
</dbReference>
<keyword evidence="2" id="KW-0812">Transmembrane</keyword>